<organism evidence="2">
    <name type="scientific">Lotus japonicus</name>
    <name type="common">Lotus corniculatus var. japonicus</name>
    <dbReference type="NCBI Taxonomy" id="34305"/>
    <lineage>
        <taxon>Eukaryota</taxon>
        <taxon>Viridiplantae</taxon>
        <taxon>Streptophyta</taxon>
        <taxon>Embryophyta</taxon>
        <taxon>Tracheophyta</taxon>
        <taxon>Spermatophyta</taxon>
        <taxon>Magnoliopsida</taxon>
        <taxon>eudicotyledons</taxon>
        <taxon>Gunneridae</taxon>
        <taxon>Pentapetalae</taxon>
        <taxon>rosids</taxon>
        <taxon>fabids</taxon>
        <taxon>Fabales</taxon>
        <taxon>Fabaceae</taxon>
        <taxon>Papilionoideae</taxon>
        <taxon>50 kb inversion clade</taxon>
        <taxon>NPAAA clade</taxon>
        <taxon>Hologalegina</taxon>
        <taxon>robinioid clade</taxon>
        <taxon>Loteae</taxon>
        <taxon>Lotus</taxon>
    </lineage>
</organism>
<dbReference type="EMBL" id="BT134272">
    <property type="protein sequence ID" value="AFK34067.1"/>
    <property type="molecule type" value="mRNA"/>
</dbReference>
<feature type="compositionally biased region" description="Low complexity" evidence="1">
    <location>
        <begin position="1"/>
        <end position="24"/>
    </location>
</feature>
<proteinExistence type="evidence at transcript level"/>
<name>I3S1C5_LOTJA</name>
<evidence type="ECO:0000313" key="2">
    <source>
        <dbReference type="EMBL" id="AFK34067.1"/>
    </source>
</evidence>
<dbReference type="AlphaFoldDB" id="I3S1C5"/>
<accession>I3S1C5</accession>
<feature type="region of interest" description="Disordered" evidence="1">
    <location>
        <begin position="1"/>
        <end position="31"/>
    </location>
</feature>
<reference evidence="2" key="1">
    <citation type="submission" date="2016-12" db="EMBL/GenBank/DDBJ databases">
        <authorList>
            <person name="Song W.-J."/>
            <person name="Kurnit D.M."/>
        </authorList>
    </citation>
    <scope>NUCLEOTIDE SEQUENCE</scope>
</reference>
<protein>
    <submittedName>
        <fullName evidence="2">Uncharacterized protein</fullName>
    </submittedName>
</protein>
<sequence length="79" mass="8708">MASEKTSSTTASSSSNLRISSEETPATTKYNLEKELARRAILRSHLRRNGRRKIASNNNSAKSLPSRLSKVSLEEDSAE</sequence>
<evidence type="ECO:0000256" key="1">
    <source>
        <dbReference type="SAM" id="MobiDB-lite"/>
    </source>
</evidence>
<feature type="region of interest" description="Disordered" evidence="1">
    <location>
        <begin position="47"/>
        <end position="79"/>
    </location>
</feature>